<evidence type="ECO:0000313" key="6">
    <source>
        <dbReference type="Proteomes" id="UP000016620"/>
    </source>
</evidence>
<dbReference type="InterPro" id="IPR015927">
    <property type="entry name" value="Peptidase_S24_S26A/B/C"/>
</dbReference>
<keyword evidence="2" id="KW-0238">DNA-binding</keyword>
<evidence type="ECO:0000259" key="4">
    <source>
        <dbReference type="PROSITE" id="PS50943"/>
    </source>
</evidence>
<proteinExistence type="predicted"/>
<evidence type="ECO:0000256" key="1">
    <source>
        <dbReference type="ARBA" id="ARBA00023015"/>
    </source>
</evidence>
<keyword evidence="3" id="KW-0804">Transcription</keyword>
<evidence type="ECO:0000256" key="3">
    <source>
        <dbReference type="ARBA" id="ARBA00023163"/>
    </source>
</evidence>
<dbReference type="PANTHER" id="PTHR40661:SF1">
    <property type="entry name" value="HTH CRO_C1-TYPE DOMAIN-CONTAINING PROTEIN"/>
    <property type="match status" value="1"/>
</dbReference>
<dbReference type="Pfam" id="PF00717">
    <property type="entry name" value="Peptidase_S24"/>
    <property type="match status" value="1"/>
</dbReference>
<dbReference type="PANTHER" id="PTHR40661">
    <property type="match status" value="1"/>
</dbReference>
<name>U2F2U3_9BACT</name>
<dbReference type="Gene3D" id="2.10.109.10">
    <property type="entry name" value="Umud Fragment, subunit A"/>
    <property type="match status" value="1"/>
</dbReference>
<dbReference type="GO" id="GO:0045892">
    <property type="term" value="P:negative regulation of DNA-templated transcription"/>
    <property type="evidence" value="ECO:0007669"/>
    <property type="project" value="InterPro"/>
</dbReference>
<dbReference type="CDD" id="cd00093">
    <property type="entry name" value="HTH_XRE"/>
    <property type="match status" value="1"/>
</dbReference>
<accession>U2F2U3</accession>
<dbReference type="RefSeq" id="WP_021086764.1">
    <property type="nucleotide sequence ID" value="NZ_ANNG01000002.1"/>
</dbReference>
<feature type="domain" description="HTH cro/C1-type" evidence="4">
    <location>
        <begin position="21"/>
        <end position="61"/>
    </location>
</feature>
<dbReference type="InterPro" id="IPR010744">
    <property type="entry name" value="Phage_CI_N"/>
</dbReference>
<dbReference type="PATRIC" id="fig|1242968.3.peg.2"/>
<dbReference type="GO" id="GO:0003677">
    <property type="term" value="F:DNA binding"/>
    <property type="evidence" value="ECO:0007669"/>
    <property type="project" value="UniProtKB-KW"/>
</dbReference>
<dbReference type="InterPro" id="IPR001387">
    <property type="entry name" value="Cro/C1-type_HTH"/>
</dbReference>
<keyword evidence="1" id="KW-0805">Transcription regulation</keyword>
<dbReference type="InterPro" id="IPR036286">
    <property type="entry name" value="LexA/Signal_pep-like_sf"/>
</dbReference>
<dbReference type="CDD" id="cd06529">
    <property type="entry name" value="S24_LexA-like"/>
    <property type="match status" value="1"/>
</dbReference>
<dbReference type="InterPro" id="IPR039418">
    <property type="entry name" value="LexA-like"/>
</dbReference>
<organism evidence="5 6">
    <name type="scientific">Campylobacter concisus UNSWCS</name>
    <dbReference type="NCBI Taxonomy" id="1242968"/>
    <lineage>
        <taxon>Bacteria</taxon>
        <taxon>Pseudomonadati</taxon>
        <taxon>Campylobacterota</taxon>
        <taxon>Epsilonproteobacteria</taxon>
        <taxon>Campylobacterales</taxon>
        <taxon>Campylobacteraceae</taxon>
        <taxon>Campylobacter</taxon>
    </lineage>
</organism>
<dbReference type="Proteomes" id="UP000016620">
    <property type="component" value="Unassembled WGS sequence"/>
</dbReference>
<sequence>MAAEEVLDRIYEIVGVKNRNQLSQKIGKTPSTIAGWIERDKVPMDILYKIADEYNTSMDFLLDGIRKNEYKSNEVVNGYWIKKLNQKVGAGTSVDITEVDVIDEDDKFFVPATFFKTIMKNEKLRMAQVDGYSMVPMLNPDNWVIFEKTKEFKGDGLYVIMYNDNLMVKILQKTPRGNLYIKSTNKDYESFELDENTCGSCQIIGKVIKCII</sequence>
<evidence type="ECO:0000256" key="2">
    <source>
        <dbReference type="ARBA" id="ARBA00023125"/>
    </source>
</evidence>
<dbReference type="AlphaFoldDB" id="U2F2U3"/>
<comment type="caution">
    <text evidence="5">The sequence shown here is derived from an EMBL/GenBank/DDBJ whole genome shotgun (WGS) entry which is preliminary data.</text>
</comment>
<dbReference type="EMBL" id="ANNG01000002">
    <property type="protein sequence ID" value="ERJ30826.1"/>
    <property type="molecule type" value="Genomic_DNA"/>
</dbReference>
<dbReference type="Pfam" id="PF07022">
    <property type="entry name" value="Phage_CI_repr"/>
    <property type="match status" value="1"/>
</dbReference>
<protein>
    <submittedName>
        <fullName evidence="5">Transcriptional regulator, putative</fullName>
    </submittedName>
</protein>
<dbReference type="SUPFAM" id="SSF47413">
    <property type="entry name" value="lambda repressor-like DNA-binding domains"/>
    <property type="match status" value="1"/>
</dbReference>
<dbReference type="Gene3D" id="1.10.260.40">
    <property type="entry name" value="lambda repressor-like DNA-binding domains"/>
    <property type="match status" value="1"/>
</dbReference>
<gene>
    <name evidence="5" type="ORF">UNSWCS_1986</name>
</gene>
<reference evidence="5 6" key="1">
    <citation type="journal article" date="2013" name="BMC Genomics">
        <title>Comparative genomics of Campylobacter concisus isolates reveals genetic diversity and provides insights into disease association.</title>
        <authorList>
            <person name="Deshpande N.P."/>
            <person name="Kaakoush N.O."/>
            <person name="Wilkins M.R."/>
            <person name="Mitchell H.M."/>
        </authorList>
    </citation>
    <scope>NUCLEOTIDE SEQUENCE [LARGE SCALE GENOMIC DNA]</scope>
    <source>
        <strain evidence="5 6">UNSWCS</strain>
    </source>
</reference>
<evidence type="ECO:0000313" key="5">
    <source>
        <dbReference type="EMBL" id="ERJ30826.1"/>
    </source>
</evidence>
<dbReference type="InterPro" id="IPR010982">
    <property type="entry name" value="Lambda_DNA-bd_dom_sf"/>
</dbReference>
<dbReference type="SUPFAM" id="SSF51306">
    <property type="entry name" value="LexA/Signal peptidase"/>
    <property type="match status" value="1"/>
</dbReference>
<dbReference type="PROSITE" id="PS50943">
    <property type="entry name" value="HTH_CROC1"/>
    <property type="match status" value="1"/>
</dbReference>